<proteinExistence type="inferred from homology"/>
<dbReference type="Pfam" id="PF02021">
    <property type="entry name" value="UPF0102"/>
    <property type="match status" value="1"/>
</dbReference>
<keyword evidence="3" id="KW-0378">Hydrolase</keyword>
<name>A0A1M5K3R5_9FIRM</name>
<organism evidence="3 4">
    <name type="scientific">Asaccharospora irregularis DSM 2635</name>
    <dbReference type="NCBI Taxonomy" id="1121321"/>
    <lineage>
        <taxon>Bacteria</taxon>
        <taxon>Bacillati</taxon>
        <taxon>Bacillota</taxon>
        <taxon>Clostridia</taxon>
        <taxon>Peptostreptococcales</taxon>
        <taxon>Peptostreptococcaceae</taxon>
        <taxon>Asaccharospora</taxon>
    </lineage>
</organism>
<dbReference type="STRING" id="1121321.SAMN04488530_102118"/>
<comment type="similarity">
    <text evidence="1 2">Belongs to the UPF0102 family.</text>
</comment>
<dbReference type="InterPro" id="IPR003509">
    <property type="entry name" value="UPF0102_YraN-like"/>
</dbReference>
<dbReference type="NCBIfam" id="NF009150">
    <property type="entry name" value="PRK12497.1-3"/>
    <property type="match status" value="1"/>
</dbReference>
<dbReference type="NCBIfam" id="TIGR00252">
    <property type="entry name" value="YraN family protein"/>
    <property type="match status" value="1"/>
</dbReference>
<dbReference type="RefSeq" id="WP_073123562.1">
    <property type="nucleotide sequence ID" value="NZ_BAABCH010000028.1"/>
</dbReference>
<dbReference type="EMBL" id="FQWX01000002">
    <property type="protein sequence ID" value="SHG47385.1"/>
    <property type="molecule type" value="Genomic_DNA"/>
</dbReference>
<dbReference type="Proteomes" id="UP000243255">
    <property type="component" value="Unassembled WGS sequence"/>
</dbReference>
<keyword evidence="3" id="KW-0540">Nuclease</keyword>
<dbReference type="SUPFAM" id="SSF52980">
    <property type="entry name" value="Restriction endonuclease-like"/>
    <property type="match status" value="1"/>
</dbReference>
<sequence>MNNKRKGEIGEKIATEYLLSRGAEILESNYRIKLGEIDIITKINDELVFVEVKSRSNINYGYPSEAVNYKKRSKITSVAKYYILKNKLNNIPIRFDVIEIYLKENRVNHITNAF</sequence>
<dbReference type="GO" id="GO:0004519">
    <property type="term" value="F:endonuclease activity"/>
    <property type="evidence" value="ECO:0007669"/>
    <property type="project" value="UniProtKB-KW"/>
</dbReference>
<evidence type="ECO:0000256" key="2">
    <source>
        <dbReference type="HAMAP-Rule" id="MF_00048"/>
    </source>
</evidence>
<keyword evidence="4" id="KW-1185">Reference proteome</keyword>
<dbReference type="InterPro" id="IPR011335">
    <property type="entry name" value="Restrct_endonuc-II-like"/>
</dbReference>
<protein>
    <recommendedName>
        <fullName evidence="2">UPF0102 protein SAMN04488530_102118</fullName>
    </recommendedName>
</protein>
<reference evidence="4" key="1">
    <citation type="submission" date="2016-11" db="EMBL/GenBank/DDBJ databases">
        <authorList>
            <person name="Varghese N."/>
            <person name="Submissions S."/>
        </authorList>
    </citation>
    <scope>NUCLEOTIDE SEQUENCE [LARGE SCALE GENOMIC DNA]</scope>
    <source>
        <strain evidence="4">DSM 2635</strain>
    </source>
</reference>
<dbReference type="PANTHER" id="PTHR34039:SF1">
    <property type="entry name" value="UPF0102 PROTEIN YRAN"/>
    <property type="match status" value="1"/>
</dbReference>
<dbReference type="AlphaFoldDB" id="A0A1M5K3R5"/>
<evidence type="ECO:0000313" key="3">
    <source>
        <dbReference type="EMBL" id="SHG47385.1"/>
    </source>
</evidence>
<keyword evidence="3" id="KW-0255">Endonuclease</keyword>
<evidence type="ECO:0000256" key="1">
    <source>
        <dbReference type="ARBA" id="ARBA00006738"/>
    </source>
</evidence>
<gene>
    <name evidence="3" type="ORF">SAMN04488530_102118</name>
</gene>
<dbReference type="OrthoDB" id="9802516at2"/>
<accession>A0A1M5K3R5</accession>
<dbReference type="Gene3D" id="3.40.1350.10">
    <property type="match status" value="1"/>
</dbReference>
<dbReference type="GO" id="GO:0003676">
    <property type="term" value="F:nucleic acid binding"/>
    <property type="evidence" value="ECO:0007669"/>
    <property type="project" value="InterPro"/>
</dbReference>
<evidence type="ECO:0000313" key="4">
    <source>
        <dbReference type="Proteomes" id="UP000243255"/>
    </source>
</evidence>
<dbReference type="PANTHER" id="PTHR34039">
    <property type="entry name" value="UPF0102 PROTEIN YRAN"/>
    <property type="match status" value="1"/>
</dbReference>
<dbReference type="HAMAP" id="MF_00048">
    <property type="entry name" value="UPF0102"/>
    <property type="match status" value="1"/>
</dbReference>
<dbReference type="InterPro" id="IPR011856">
    <property type="entry name" value="tRNA_endonuc-like_dom_sf"/>
</dbReference>
<dbReference type="CDD" id="cd20736">
    <property type="entry name" value="PoNe_Nuclease"/>
    <property type="match status" value="1"/>
</dbReference>